<dbReference type="RefSeq" id="WP_180545954.1">
    <property type="nucleotide sequence ID" value="NZ_JACCJZ010000020.1"/>
</dbReference>
<gene>
    <name evidence="1" type="ORF">H0E82_13400</name>
</gene>
<name>A0A7Z0QRX7_9GAMM</name>
<organism evidence="1 2">
    <name type="scientific">Luteimonas deserti</name>
    <dbReference type="NCBI Taxonomy" id="2752306"/>
    <lineage>
        <taxon>Bacteria</taxon>
        <taxon>Pseudomonadati</taxon>
        <taxon>Pseudomonadota</taxon>
        <taxon>Gammaproteobacteria</taxon>
        <taxon>Lysobacterales</taxon>
        <taxon>Lysobacteraceae</taxon>
        <taxon>Luteimonas</taxon>
    </lineage>
</organism>
<sequence length="55" mass="5845">MQRAPLFDAGSRLQTTLDLSDLTGQARRADFWGANAVRDPCVAGRAGRIGTRGAV</sequence>
<dbReference type="AlphaFoldDB" id="A0A7Z0QRX7"/>
<evidence type="ECO:0000313" key="1">
    <source>
        <dbReference type="EMBL" id="NYZ63747.1"/>
    </source>
</evidence>
<protein>
    <submittedName>
        <fullName evidence="1">Uncharacterized protein</fullName>
    </submittedName>
</protein>
<dbReference type="EMBL" id="JACCJZ010000020">
    <property type="protein sequence ID" value="NYZ63747.1"/>
    <property type="molecule type" value="Genomic_DNA"/>
</dbReference>
<evidence type="ECO:0000313" key="2">
    <source>
        <dbReference type="Proteomes" id="UP000589896"/>
    </source>
</evidence>
<reference evidence="1 2" key="1">
    <citation type="submission" date="2020-07" db="EMBL/GenBank/DDBJ databases">
        <title>isolation of Luteimonas sp. SJ-16.</title>
        <authorList>
            <person name="Huang X.-X."/>
            <person name="Xu L."/>
            <person name="Sun J.-Q."/>
        </authorList>
    </citation>
    <scope>NUCLEOTIDE SEQUENCE [LARGE SCALE GENOMIC DNA]</scope>
    <source>
        <strain evidence="1 2">SJ-16</strain>
    </source>
</reference>
<accession>A0A7Z0QRX7</accession>
<dbReference type="Proteomes" id="UP000589896">
    <property type="component" value="Unassembled WGS sequence"/>
</dbReference>
<proteinExistence type="predicted"/>
<keyword evidence="2" id="KW-1185">Reference proteome</keyword>
<comment type="caution">
    <text evidence="1">The sequence shown here is derived from an EMBL/GenBank/DDBJ whole genome shotgun (WGS) entry which is preliminary data.</text>
</comment>